<proteinExistence type="predicted"/>
<protein>
    <recommendedName>
        <fullName evidence="2">Integrase catalytic domain-containing protein</fullName>
    </recommendedName>
</protein>
<evidence type="ECO:0000256" key="1">
    <source>
        <dbReference type="SAM" id="MobiDB-lite"/>
    </source>
</evidence>
<dbReference type="PANTHER" id="PTHR47515:SF1">
    <property type="entry name" value="BLR2054 PROTEIN"/>
    <property type="match status" value="1"/>
</dbReference>
<dbReference type="NCBIfam" id="NF033516">
    <property type="entry name" value="transpos_IS3"/>
    <property type="match status" value="1"/>
</dbReference>
<comment type="caution">
    <text evidence="3">The sequence shown here is derived from an EMBL/GenBank/DDBJ whole genome shotgun (WGS) entry which is preliminary data.</text>
</comment>
<dbReference type="InterPro" id="IPR048020">
    <property type="entry name" value="Transpos_IS3"/>
</dbReference>
<organism evidence="3 4">
    <name type="scientific">Candidatus Taenaricola geysiri</name>
    <dbReference type="NCBI Taxonomy" id="1974752"/>
    <lineage>
        <taxon>Bacteria</taxon>
        <taxon>Pseudomonadati</taxon>
        <taxon>Candidatus Omnitrophota</taxon>
        <taxon>Candidatus Taenaricola</taxon>
    </lineage>
</organism>
<sequence length="226" mass="26619">MLYDILYREKLVINHKRTERIYKENSLTLKLRKRHKRASAIRLELAQPSRPNEHWAMDFVSDGLWNGRKFKVLTVLDIFTKERLAIEVDTSINGERVTRVLDWLILTRGCPDVITTDNGPEFSGIALDRWAYNNNVQLDFIKPGKPIQNAFIESFNGRLRHECLNQHYFVTLEEAKKIIKDWKEEYNTFRPHGSLNGMTPEEFKKAWKEQKQQQKTPESQLTNCTA</sequence>
<dbReference type="SUPFAM" id="SSF53098">
    <property type="entry name" value="Ribonuclease H-like"/>
    <property type="match status" value="1"/>
</dbReference>
<dbReference type="EMBL" id="PFGP01000010">
    <property type="protein sequence ID" value="PIW66981.1"/>
    <property type="molecule type" value="Genomic_DNA"/>
</dbReference>
<dbReference type="Gene3D" id="3.30.420.10">
    <property type="entry name" value="Ribonuclease H-like superfamily/Ribonuclease H"/>
    <property type="match status" value="1"/>
</dbReference>
<feature type="region of interest" description="Disordered" evidence="1">
    <location>
        <begin position="204"/>
        <end position="226"/>
    </location>
</feature>
<dbReference type="GO" id="GO:0015074">
    <property type="term" value="P:DNA integration"/>
    <property type="evidence" value="ECO:0007669"/>
    <property type="project" value="InterPro"/>
</dbReference>
<feature type="compositionally biased region" description="Polar residues" evidence="1">
    <location>
        <begin position="216"/>
        <end position="226"/>
    </location>
</feature>
<gene>
    <name evidence="3" type="ORF">COW11_00455</name>
</gene>
<dbReference type="PANTHER" id="PTHR47515">
    <property type="entry name" value="LOW CALCIUM RESPONSE LOCUS PROTEIN T"/>
    <property type="match status" value="1"/>
</dbReference>
<evidence type="ECO:0000259" key="2">
    <source>
        <dbReference type="PROSITE" id="PS50994"/>
    </source>
</evidence>
<feature type="domain" description="Integrase catalytic" evidence="2">
    <location>
        <begin position="47"/>
        <end position="208"/>
    </location>
</feature>
<dbReference type="Pfam" id="PF13683">
    <property type="entry name" value="rve_3"/>
    <property type="match status" value="1"/>
</dbReference>
<dbReference type="InterPro" id="IPR001584">
    <property type="entry name" value="Integrase_cat-core"/>
</dbReference>
<evidence type="ECO:0000313" key="3">
    <source>
        <dbReference type="EMBL" id="PIW66981.1"/>
    </source>
</evidence>
<accession>A0A2J0LGM8</accession>
<evidence type="ECO:0000313" key="4">
    <source>
        <dbReference type="Proteomes" id="UP000231267"/>
    </source>
</evidence>
<dbReference type="AlphaFoldDB" id="A0A2J0LGM8"/>
<name>A0A2J0LGM8_9BACT</name>
<dbReference type="PROSITE" id="PS50994">
    <property type="entry name" value="INTEGRASE"/>
    <property type="match status" value="1"/>
</dbReference>
<dbReference type="InterPro" id="IPR012337">
    <property type="entry name" value="RNaseH-like_sf"/>
</dbReference>
<dbReference type="InterPro" id="IPR036397">
    <property type="entry name" value="RNaseH_sf"/>
</dbReference>
<reference evidence="3 4" key="1">
    <citation type="submission" date="2017-09" db="EMBL/GenBank/DDBJ databases">
        <title>Depth-based differentiation of microbial function through sediment-hosted aquifers and enrichment of novel symbionts in the deep terrestrial subsurface.</title>
        <authorList>
            <person name="Probst A.J."/>
            <person name="Ladd B."/>
            <person name="Jarett J.K."/>
            <person name="Geller-Mcgrath D.E."/>
            <person name="Sieber C.M."/>
            <person name="Emerson J.B."/>
            <person name="Anantharaman K."/>
            <person name="Thomas B.C."/>
            <person name="Malmstrom R."/>
            <person name="Stieglmeier M."/>
            <person name="Klingl A."/>
            <person name="Woyke T."/>
            <person name="Ryan C.M."/>
            <person name="Banfield J.F."/>
        </authorList>
    </citation>
    <scope>NUCLEOTIDE SEQUENCE [LARGE SCALE GENOMIC DNA]</scope>
    <source>
        <strain evidence="3">CG12_big_fil_rev_8_21_14_0_65_43_15</strain>
    </source>
</reference>
<dbReference type="GO" id="GO:0003676">
    <property type="term" value="F:nucleic acid binding"/>
    <property type="evidence" value="ECO:0007669"/>
    <property type="project" value="InterPro"/>
</dbReference>
<dbReference type="Proteomes" id="UP000231267">
    <property type="component" value="Unassembled WGS sequence"/>
</dbReference>